<sequence length="206" mass="23669">MTTRTIITIGVLAVIAIAFVYMLKFVSNDDVYVENIERERDKQYKYLRFNAESPLTEDQKKALGELDFFPIDPSYRIRAKMVPVEDRKMLEIPMTDGSVEKYLKHSYAEFQIQGQQVRLLLLQASRETDKRNFFLAFADATSGESTYGAGRYLNLKQDGKNSITIDFNLAYNPYCAYNPEYACPLPPRENILEIAIEAGEKDYVKG</sequence>
<dbReference type="RefSeq" id="WP_189582514.1">
    <property type="nucleotide sequence ID" value="NZ_BMYF01000013.1"/>
</dbReference>
<dbReference type="InterPro" id="IPR012467">
    <property type="entry name" value="DUF1684"/>
</dbReference>
<keyword evidence="3" id="KW-1185">Reference proteome</keyword>
<dbReference type="AlphaFoldDB" id="A0A8J3CXS2"/>
<comment type="caution">
    <text evidence="2">The sequence shown here is derived from an EMBL/GenBank/DDBJ whole genome shotgun (WGS) entry which is preliminary data.</text>
</comment>
<feature type="transmembrane region" description="Helical" evidence="1">
    <location>
        <begin position="6"/>
        <end position="23"/>
    </location>
</feature>
<name>A0A8J3CXS2_9BACT</name>
<keyword evidence="1" id="KW-1133">Transmembrane helix</keyword>
<evidence type="ECO:0000313" key="3">
    <source>
        <dbReference type="Proteomes" id="UP000642809"/>
    </source>
</evidence>
<dbReference type="Pfam" id="PF07920">
    <property type="entry name" value="DUF1684"/>
    <property type="match status" value="1"/>
</dbReference>
<evidence type="ECO:0008006" key="4">
    <source>
        <dbReference type="Google" id="ProtNLM"/>
    </source>
</evidence>
<evidence type="ECO:0000256" key="1">
    <source>
        <dbReference type="SAM" id="Phobius"/>
    </source>
</evidence>
<dbReference type="EMBL" id="BMYF01000013">
    <property type="protein sequence ID" value="GHB41400.1"/>
    <property type="molecule type" value="Genomic_DNA"/>
</dbReference>
<evidence type="ECO:0000313" key="2">
    <source>
        <dbReference type="EMBL" id="GHB41400.1"/>
    </source>
</evidence>
<proteinExistence type="predicted"/>
<accession>A0A8J3CXS2</accession>
<keyword evidence="1" id="KW-0472">Membrane</keyword>
<dbReference type="PANTHER" id="PTHR41913">
    <property type="entry name" value="DUF1684 DOMAIN-CONTAINING PROTEIN"/>
    <property type="match status" value="1"/>
</dbReference>
<reference evidence="2" key="1">
    <citation type="journal article" date="2014" name="Int. J. Syst. Evol. Microbiol.">
        <title>Complete genome sequence of Corynebacterium casei LMG S-19264T (=DSM 44701T), isolated from a smear-ripened cheese.</title>
        <authorList>
            <consortium name="US DOE Joint Genome Institute (JGI-PGF)"/>
            <person name="Walter F."/>
            <person name="Albersmeier A."/>
            <person name="Kalinowski J."/>
            <person name="Ruckert C."/>
        </authorList>
    </citation>
    <scope>NUCLEOTIDE SEQUENCE</scope>
    <source>
        <strain evidence="2">KCTC 23224</strain>
    </source>
</reference>
<reference evidence="2" key="2">
    <citation type="submission" date="2020-09" db="EMBL/GenBank/DDBJ databases">
        <authorList>
            <person name="Sun Q."/>
            <person name="Kim S."/>
        </authorList>
    </citation>
    <scope>NUCLEOTIDE SEQUENCE</scope>
    <source>
        <strain evidence="2">KCTC 23224</strain>
    </source>
</reference>
<dbReference type="Proteomes" id="UP000642809">
    <property type="component" value="Unassembled WGS sequence"/>
</dbReference>
<protein>
    <recommendedName>
        <fullName evidence="4">DUF1684 domain-containing protein</fullName>
    </recommendedName>
</protein>
<organism evidence="2 3">
    <name type="scientific">Mongoliitalea lutea</name>
    <dbReference type="NCBI Taxonomy" id="849756"/>
    <lineage>
        <taxon>Bacteria</taxon>
        <taxon>Pseudomonadati</taxon>
        <taxon>Bacteroidota</taxon>
        <taxon>Cytophagia</taxon>
        <taxon>Cytophagales</taxon>
        <taxon>Cyclobacteriaceae</taxon>
        <taxon>Mongoliitalea</taxon>
    </lineage>
</organism>
<dbReference type="PANTHER" id="PTHR41913:SF1">
    <property type="entry name" value="DUF1684 DOMAIN-CONTAINING PROTEIN"/>
    <property type="match status" value="1"/>
</dbReference>
<gene>
    <name evidence="2" type="ORF">GCM10008106_23160</name>
</gene>
<keyword evidence="1" id="KW-0812">Transmembrane</keyword>